<evidence type="ECO:0000256" key="2">
    <source>
        <dbReference type="ARBA" id="ARBA00022578"/>
    </source>
</evidence>
<dbReference type="AlphaFoldDB" id="A0A0T9RFU9"/>
<dbReference type="Pfam" id="PF13700">
    <property type="entry name" value="DUF4158"/>
    <property type="match status" value="1"/>
</dbReference>
<protein>
    <submittedName>
        <fullName evidence="7">Transposase</fullName>
    </submittedName>
</protein>
<feature type="domain" description="DUF4158" evidence="6">
    <location>
        <begin position="10"/>
        <end position="174"/>
    </location>
</feature>
<dbReference type="InterPro" id="IPR047653">
    <property type="entry name" value="Tn3-like_transpos"/>
</dbReference>
<dbReference type="STRING" id="1288385.ERS137968_04836"/>
<evidence type="ECO:0000256" key="4">
    <source>
        <dbReference type="ARBA" id="ARBA00023172"/>
    </source>
</evidence>
<keyword evidence="3" id="KW-0238">DNA-binding</keyword>
<dbReference type="Proteomes" id="UP000044625">
    <property type="component" value="Unassembled WGS sequence"/>
</dbReference>
<keyword evidence="4" id="KW-0233">DNA recombination</keyword>
<organism evidence="7 10">
    <name type="scientific">Yersinia pekkanenii</name>
    <dbReference type="NCBI Taxonomy" id="1288385"/>
    <lineage>
        <taxon>Bacteria</taxon>
        <taxon>Pseudomonadati</taxon>
        <taxon>Pseudomonadota</taxon>
        <taxon>Gammaproteobacteria</taxon>
        <taxon>Enterobacterales</taxon>
        <taxon>Yersiniaceae</taxon>
        <taxon>Yersinia</taxon>
    </lineage>
</organism>
<reference evidence="10" key="1">
    <citation type="submission" date="2015-03" db="EMBL/GenBank/DDBJ databases">
        <authorList>
            <consortium name="Pathogen Informatics"/>
        </authorList>
    </citation>
    <scope>NUCLEOTIDE SEQUENCE [LARGE SCALE GENOMIC DNA]</scope>
    <source>
        <strain evidence="10">A125KOH2</strain>
    </source>
</reference>
<reference evidence="8 9" key="3">
    <citation type="submission" date="2015-03" db="EMBL/GenBank/DDBJ databases">
        <authorList>
            <consortium name="Pathogen Informatics"/>
            <person name="Murphy D."/>
        </authorList>
    </citation>
    <scope>NUCLEOTIDE SEQUENCE [LARGE SCALE GENOMIC DNA]</scope>
    <source>
        <strain evidence="9">type strain: CIP110230</strain>
        <strain evidence="8">Type strain: CIP110230</strain>
    </source>
</reference>
<name>A0A0T9RFU9_9GAMM</name>
<dbReference type="GO" id="GO:0004803">
    <property type="term" value="F:transposase activity"/>
    <property type="evidence" value="ECO:0007669"/>
    <property type="project" value="InterPro"/>
</dbReference>
<dbReference type="RefSeq" id="WP_049615245.1">
    <property type="nucleotide sequence ID" value="NZ_CAWMMU010000088.1"/>
</dbReference>
<dbReference type="GO" id="GO:0003677">
    <property type="term" value="F:DNA binding"/>
    <property type="evidence" value="ECO:0007669"/>
    <property type="project" value="UniProtKB-KW"/>
</dbReference>
<proteinExistence type="inferred from homology"/>
<evidence type="ECO:0000259" key="5">
    <source>
        <dbReference type="Pfam" id="PF01526"/>
    </source>
</evidence>
<dbReference type="NCBIfam" id="NF033527">
    <property type="entry name" value="transpos_Tn3"/>
    <property type="match status" value="1"/>
</dbReference>
<sequence length="1008" mass="116294">MQNKKKRIRILTNNEINELYQIPAFNSAEREEYFSLDKDLRRRINSISKIESRIYIILLIGYFRYKPVVPELTEQNYKKDIKHIIQHYYPKINHEISLNISKRTKSRLVSTMFSILDFRPLTPDLKVALIIRLKDVATICMDPKYILDELLAFLGQNRIALPGYSTVQDFISEALNTERQRIINILSNRMTDSTAKKLHSMLYDDGKLNEIRGYSGSAKDFSPSEIEKELCTHNTISDIYYEIKEIINLLGISQGNMNYYATIVKHSTAFNLKRHSNWQGILYLCCYLYFRYREINDKIITAFRYLIRKHSEASVLSAKQRVTEEIELVNKKMKFASDVFNCFIDESLEDTIPFGEVRKKIFSLIPKDDLYLVSQFFDKKSIDSTEYQWQYIDNNHHKVANSIRKLFMAIDLVYEKEQTAIVKQIKTTREDLRKKGVLDSTDQRIIRPVEKEYIVNEGKVNAARFEFHMYTKVSNLLESGSIYASESEKNKRLGDDLIDVATWEKDRINLIKNTGLERLINPITETLSELEAKFNEQLKNVSASINEDANEFVRKQPQSNRLQWSLASKKWKTSIDNPVYNQIKDIGIVDVMKYVNNETGFLSVFNGISSKKNDLTAMDNDLLACIFGNGANYGIHRIAFASDRSIGVLRGVNDKFVRPETTGQANDIISDAIAALPIFKHWTINEDSPFGSIDGQKHSCRINTFKARFSAKYFRKGKGVSAMTLVSNHVPLATVVISPNEYEGHFAFDLLYNNTSEIQPKSLATDNHGVNNVNFSILDIFGYQFSPRYAKFKKIFNELFEVELIDDEMVIKLRKVINNKLIIQEWSNIQHIICSLSRKTTVQSTVIKKLSNTKRGSKTLTALREYDRLIRCIYVLNYVDNKTLRQFVQQALNRGEAYHQLRRAIASVNGNQFRGGNDYQIDQWNDCARLIANCIIYYNSAILSGLVEKFEKQNNEKAIEMLANLSPVAWGHILLGGNYSFEEQAAITNLDSILENVDPFSEEVLDVI</sequence>
<evidence type="ECO:0000313" key="10">
    <source>
        <dbReference type="Proteomes" id="UP000045840"/>
    </source>
</evidence>
<evidence type="ECO:0000256" key="3">
    <source>
        <dbReference type="ARBA" id="ARBA00023125"/>
    </source>
</evidence>
<dbReference type="Proteomes" id="UP000045840">
    <property type="component" value="Unassembled WGS sequence"/>
</dbReference>
<dbReference type="EMBL" id="CQAZ01000076">
    <property type="protein sequence ID" value="CNI60456.1"/>
    <property type="molecule type" value="Genomic_DNA"/>
</dbReference>
<feature type="domain" description="Tn3 transposase DDE" evidence="5">
    <location>
        <begin position="590"/>
        <end position="979"/>
    </location>
</feature>
<keyword evidence="2" id="KW-0815">Transposition</keyword>
<accession>A0A0T9RFU9</accession>
<dbReference type="InterPro" id="IPR002513">
    <property type="entry name" value="Tn3_Tnp_DDE_dom"/>
</dbReference>
<dbReference type="OrthoDB" id="5292689at2"/>
<evidence type="ECO:0000259" key="6">
    <source>
        <dbReference type="Pfam" id="PF13700"/>
    </source>
</evidence>
<dbReference type="Pfam" id="PF01526">
    <property type="entry name" value="DDE_Tnp_Tn3"/>
    <property type="match status" value="1"/>
</dbReference>
<evidence type="ECO:0000313" key="9">
    <source>
        <dbReference type="Proteomes" id="UP000044625"/>
    </source>
</evidence>
<evidence type="ECO:0000256" key="1">
    <source>
        <dbReference type="ARBA" id="ARBA00009402"/>
    </source>
</evidence>
<gene>
    <name evidence="7" type="ORF">ERS008529_04477</name>
    <name evidence="8" type="ORF">ERS137968_04836</name>
</gene>
<keyword evidence="9" id="KW-1185">Reference proteome</keyword>
<comment type="similarity">
    <text evidence="1">Belongs to the transposase 7 family.</text>
</comment>
<evidence type="ECO:0000313" key="8">
    <source>
        <dbReference type="EMBL" id="CRY69682.1"/>
    </source>
</evidence>
<dbReference type="EMBL" id="CWJL01000088">
    <property type="protein sequence ID" value="CRY69682.1"/>
    <property type="molecule type" value="Genomic_DNA"/>
</dbReference>
<evidence type="ECO:0000313" key="7">
    <source>
        <dbReference type="EMBL" id="CNI60456.1"/>
    </source>
</evidence>
<reference evidence="7" key="2">
    <citation type="submission" date="2015-03" db="EMBL/GenBank/DDBJ databases">
        <authorList>
            <person name="Murphy D."/>
        </authorList>
    </citation>
    <scope>NUCLEOTIDE SEQUENCE [LARGE SCALE GENOMIC DNA]</scope>
    <source>
        <strain evidence="7">A125KOH2</strain>
    </source>
</reference>
<dbReference type="GO" id="GO:0006313">
    <property type="term" value="P:DNA transposition"/>
    <property type="evidence" value="ECO:0007669"/>
    <property type="project" value="InterPro"/>
</dbReference>
<dbReference type="InterPro" id="IPR025296">
    <property type="entry name" value="DUF4158"/>
</dbReference>